<feature type="transmembrane region" description="Helical" evidence="6">
    <location>
        <begin position="112"/>
        <end position="130"/>
    </location>
</feature>
<comment type="subcellular location">
    <subcellularLocation>
        <location evidence="1">Cell membrane</location>
        <topology evidence="1">Multi-pass membrane protein</topology>
    </subcellularLocation>
</comment>
<feature type="transmembrane region" description="Helical" evidence="6">
    <location>
        <begin position="167"/>
        <end position="189"/>
    </location>
</feature>
<sequence length="520" mass="55942" precursor="true">MLQHVVGLIPFLPVLGAFITPLTYIVSRSRRVVFAQGVAFSLITLVLSLIAVVQAYREGTPSFYIMGGWPPPLGITYTLDMVSALLALTTSLVMTIIMAYSAEYIVDEGYPWYVTLMLGAFSGMLGVIMTSDVFNLFVMLEVTGVSSYGLVMYYRSKAGSIVSGLKYAFIGAMGTTLYLLALALIYNTYGSLNLVDLSLKIHGYPGSSITLEDAGYSVISAGIIMVLALWTFSIKSGVFPNHFWLPDAHPAAPAPVSAMLSGLVVNVGAIGLYKVLYMMYGGTLPARVTPVRDLASLLVVSTGMVSAIIGALLMGIQQDVKRIIAYSTVMNTGYIFMSLGVLNAGGLLAFLYHTVVHSLAKSTLFLGIGVLVRYAGTRRINELAGFGRIHPLPGIAIGVSVLTLAGIPPLPGFLSKLLMYEALFNYNPVFAIAMIVASAIGLLAYMKLFFTLLFEAPVRKPRDTRYRLAEASALTASLILLVVGAACLFNPGFFNTVFIKPVDQVSDLMTYINHLAKSLI</sequence>
<keyword evidence="9" id="KW-1185">Reference proteome</keyword>
<feature type="transmembrane region" description="Helical" evidence="6">
    <location>
        <begin position="323"/>
        <end position="344"/>
    </location>
</feature>
<protein>
    <submittedName>
        <fullName evidence="8">NADH/Ubiquinone/plastoquinone (Complex I)</fullName>
    </submittedName>
</protein>
<feature type="transmembrane region" description="Helical" evidence="6">
    <location>
        <begin position="430"/>
        <end position="450"/>
    </location>
</feature>
<dbReference type="AlphaFoldDB" id="E8R6Y5"/>
<evidence type="ECO:0000259" key="7">
    <source>
        <dbReference type="Pfam" id="PF00361"/>
    </source>
</evidence>
<dbReference type="OrthoDB" id="19089at2157"/>
<evidence type="ECO:0000256" key="5">
    <source>
        <dbReference type="ARBA" id="ARBA00023136"/>
    </source>
</evidence>
<feature type="domain" description="NADH:quinone oxidoreductase/Mrp antiporter transmembrane" evidence="7">
    <location>
        <begin position="131"/>
        <end position="440"/>
    </location>
</feature>
<dbReference type="GO" id="GO:0005886">
    <property type="term" value="C:plasma membrane"/>
    <property type="evidence" value="ECO:0007669"/>
    <property type="project" value="UniProtKB-SubCell"/>
</dbReference>
<dbReference type="InterPro" id="IPR001750">
    <property type="entry name" value="ND/Mrp_TM"/>
</dbReference>
<feature type="transmembrane region" description="Helical" evidence="6">
    <location>
        <begin position="350"/>
        <end position="372"/>
    </location>
</feature>
<proteinExistence type="predicted"/>
<reference evidence="8 9" key="2">
    <citation type="journal article" date="2011" name="Stand. Genomic Sci.">
        <title>Complete genome sequence of Desulfurococcus mucosus type strain (O7/1).</title>
        <authorList>
            <person name="Wirth R."/>
            <person name="Chertkov O."/>
            <person name="Held B."/>
            <person name="Lapidus A."/>
            <person name="Nolan M."/>
            <person name="Lucas S."/>
            <person name="Hammon N."/>
            <person name="Deshpande S."/>
            <person name="Cheng J.F."/>
            <person name="Tapia R."/>
            <person name="Han C."/>
            <person name="Goodwin L."/>
            <person name="Pitluck S."/>
            <person name="Liolios K."/>
            <person name="Ioanna P."/>
            <person name="Ivanova N."/>
            <person name="Mavromatis K."/>
            <person name="Mikhailova N."/>
            <person name="Pati A."/>
            <person name="Chen A."/>
            <person name="Palaniappan K."/>
            <person name="Land M."/>
            <person name="Hauser L."/>
            <person name="Chang Y.J."/>
            <person name="Jeffries C.D."/>
            <person name="Bilek Y."/>
            <person name="Hader T."/>
            <person name="Rohde M."/>
            <person name="Spring S."/>
            <person name="Sikorski J."/>
            <person name="Goker M."/>
            <person name="Woyke T."/>
            <person name="Bristow J."/>
            <person name="Eisen J.A."/>
            <person name="Markowitz V."/>
            <person name="Hugenholtz P."/>
            <person name="Kyrpides N.C."/>
            <person name="Klenk H.P."/>
        </authorList>
    </citation>
    <scope>NUCLEOTIDE SEQUENCE [LARGE SCALE GENOMIC DNA]</scope>
    <source>
        <strain evidence="9">ATCC 35584 / DSM 2162 / JCM 9187 / O7/1</strain>
    </source>
</reference>
<dbReference type="PANTHER" id="PTHR42703:SF1">
    <property type="entry name" value="NA(+)_H(+) ANTIPORTER SUBUNIT D1"/>
    <property type="match status" value="1"/>
</dbReference>
<gene>
    <name evidence="8" type="ordered locus">Desmu_0099</name>
</gene>
<feature type="transmembrane region" description="Helical" evidence="6">
    <location>
        <begin position="6"/>
        <end position="26"/>
    </location>
</feature>
<dbReference type="InterPro" id="IPR050586">
    <property type="entry name" value="CPA3_Na-H_Antiporter_D"/>
</dbReference>
<dbReference type="RefSeq" id="WP_013561640.1">
    <property type="nucleotide sequence ID" value="NC_014961.1"/>
</dbReference>
<feature type="transmembrane region" description="Helical" evidence="6">
    <location>
        <begin position="76"/>
        <end position="100"/>
    </location>
</feature>
<evidence type="ECO:0000313" key="8">
    <source>
        <dbReference type="EMBL" id="ADV64418.1"/>
    </source>
</evidence>
<feature type="transmembrane region" description="Helical" evidence="6">
    <location>
        <begin position="136"/>
        <end position="155"/>
    </location>
</feature>
<feature type="transmembrane region" description="Helical" evidence="6">
    <location>
        <begin position="33"/>
        <end position="56"/>
    </location>
</feature>
<feature type="transmembrane region" description="Helical" evidence="6">
    <location>
        <begin position="214"/>
        <end position="233"/>
    </location>
</feature>
<dbReference type="STRING" id="765177.Desmu_0099"/>
<dbReference type="GO" id="GO:0008137">
    <property type="term" value="F:NADH dehydrogenase (ubiquinone) activity"/>
    <property type="evidence" value="ECO:0007669"/>
    <property type="project" value="InterPro"/>
</dbReference>
<feature type="transmembrane region" description="Helical" evidence="6">
    <location>
        <begin position="392"/>
        <end position="410"/>
    </location>
</feature>
<evidence type="ECO:0000256" key="3">
    <source>
        <dbReference type="ARBA" id="ARBA00022692"/>
    </source>
</evidence>
<dbReference type="EMBL" id="CP002363">
    <property type="protein sequence ID" value="ADV64418.1"/>
    <property type="molecule type" value="Genomic_DNA"/>
</dbReference>
<dbReference type="KEGG" id="dmu:Desmu_0099"/>
<keyword evidence="5 6" id="KW-0472">Membrane</keyword>
<name>E8R6Y5_DESM0</name>
<dbReference type="PANTHER" id="PTHR42703">
    <property type="entry name" value="NADH DEHYDROGENASE"/>
    <property type="match status" value="1"/>
</dbReference>
<feature type="transmembrane region" description="Helical" evidence="6">
    <location>
        <begin position="471"/>
        <end position="494"/>
    </location>
</feature>
<dbReference type="InterPro" id="IPR003918">
    <property type="entry name" value="NADH_UbQ_OxRdtase"/>
</dbReference>
<dbReference type="eggNOG" id="arCOG01537">
    <property type="taxonomic scope" value="Archaea"/>
</dbReference>
<keyword evidence="3 6" id="KW-0812">Transmembrane</keyword>
<evidence type="ECO:0000256" key="6">
    <source>
        <dbReference type="SAM" id="Phobius"/>
    </source>
</evidence>
<keyword evidence="2" id="KW-1003">Cell membrane</keyword>
<keyword evidence="8" id="KW-0830">Ubiquinone</keyword>
<feature type="transmembrane region" description="Helical" evidence="6">
    <location>
        <begin position="254"/>
        <end position="274"/>
    </location>
</feature>
<dbReference type="HOGENOM" id="CLU_007100_9_5_2"/>
<accession>E8R6Y5</accession>
<evidence type="ECO:0000313" key="9">
    <source>
        <dbReference type="Proteomes" id="UP000001068"/>
    </source>
</evidence>
<keyword evidence="4 6" id="KW-1133">Transmembrane helix</keyword>
<reference evidence="9" key="1">
    <citation type="submission" date="2010-11" db="EMBL/GenBank/DDBJ databases">
        <title>The complete genome of Desulfurococcus mucosus DSM 2162.</title>
        <authorList>
            <consortium name="US DOE Joint Genome Institute (JGI-PGF)"/>
            <person name="Lucas S."/>
            <person name="Copeland A."/>
            <person name="Lapidus A."/>
            <person name="Bruce D."/>
            <person name="Goodwin L."/>
            <person name="Pitluck S."/>
            <person name="Kyrpides N."/>
            <person name="Mavromatis K."/>
            <person name="Pagani I."/>
            <person name="Ivanova N."/>
            <person name="Ovchinnikova G."/>
            <person name="Chertkov O."/>
            <person name="Held B."/>
            <person name="Brettin T."/>
            <person name="Detter J.C."/>
            <person name="Tapia R."/>
            <person name="Han C."/>
            <person name="Land M."/>
            <person name="Hauser L."/>
            <person name="Markowitz V."/>
            <person name="Cheng J.-F."/>
            <person name="Hugenholtz P."/>
            <person name="Woyke T."/>
            <person name="Wu D."/>
            <person name="Wirth R."/>
            <person name="Bilek Y."/>
            <person name="Hader T."/>
            <person name="Klenk H.-P."/>
            <person name="Eisen J.A."/>
        </authorList>
    </citation>
    <scope>NUCLEOTIDE SEQUENCE [LARGE SCALE GENOMIC DNA]</scope>
    <source>
        <strain evidence="9">ATCC 35584 / DSM 2162 / JCM 9187 / O7/1</strain>
    </source>
</reference>
<evidence type="ECO:0000256" key="1">
    <source>
        <dbReference type="ARBA" id="ARBA00004651"/>
    </source>
</evidence>
<feature type="transmembrane region" description="Helical" evidence="6">
    <location>
        <begin position="294"/>
        <end position="316"/>
    </location>
</feature>
<evidence type="ECO:0000256" key="4">
    <source>
        <dbReference type="ARBA" id="ARBA00022989"/>
    </source>
</evidence>
<dbReference type="PRINTS" id="PR01437">
    <property type="entry name" value="NUOXDRDTASE4"/>
</dbReference>
<dbReference type="Pfam" id="PF00361">
    <property type="entry name" value="Proton_antipo_M"/>
    <property type="match status" value="1"/>
</dbReference>
<organism evidence="8 9">
    <name type="scientific">Desulfurococcus mucosus (strain ATCC 35584 / DSM 2162 / JCM 9187 / O7/1)</name>
    <dbReference type="NCBI Taxonomy" id="765177"/>
    <lineage>
        <taxon>Archaea</taxon>
        <taxon>Thermoproteota</taxon>
        <taxon>Thermoprotei</taxon>
        <taxon>Desulfurococcales</taxon>
        <taxon>Desulfurococcaceae</taxon>
        <taxon>Desulfurococcus</taxon>
    </lineage>
</organism>
<dbReference type="GeneID" id="10152783"/>
<dbReference type="GO" id="GO:0042773">
    <property type="term" value="P:ATP synthesis coupled electron transport"/>
    <property type="evidence" value="ECO:0007669"/>
    <property type="project" value="InterPro"/>
</dbReference>
<dbReference type="Proteomes" id="UP000001068">
    <property type="component" value="Chromosome"/>
</dbReference>
<evidence type="ECO:0000256" key="2">
    <source>
        <dbReference type="ARBA" id="ARBA00022475"/>
    </source>
</evidence>